<organism evidence="1 2">
    <name type="scientific">Alligator mississippiensis</name>
    <name type="common">American alligator</name>
    <dbReference type="NCBI Taxonomy" id="8496"/>
    <lineage>
        <taxon>Eukaryota</taxon>
        <taxon>Metazoa</taxon>
        <taxon>Chordata</taxon>
        <taxon>Craniata</taxon>
        <taxon>Vertebrata</taxon>
        <taxon>Euteleostomi</taxon>
        <taxon>Archelosauria</taxon>
        <taxon>Archosauria</taxon>
        <taxon>Crocodylia</taxon>
        <taxon>Alligatoridae</taxon>
        <taxon>Alligatorinae</taxon>
        <taxon>Alligator</taxon>
    </lineage>
</organism>
<dbReference type="Proteomes" id="UP000050525">
    <property type="component" value="Unassembled WGS sequence"/>
</dbReference>
<accession>A0A151NM77</accession>
<sequence length="100" mass="11537">MTILISPCLFSEERATIKEQCWEEQIRGERRVLQQRCFLYNGWRSKGTHAEVGVSLHGLLLAFISLIMRVEFPHIIPRIQEVALQEKTAHGVRSSGFMIL</sequence>
<dbReference type="AlphaFoldDB" id="A0A151NM77"/>
<protein>
    <submittedName>
        <fullName evidence="1">Uncharacterized protein</fullName>
    </submittedName>
</protein>
<gene>
    <name evidence="1" type="ORF">Y1Q_0010358</name>
</gene>
<comment type="caution">
    <text evidence="1">The sequence shown here is derived from an EMBL/GenBank/DDBJ whole genome shotgun (WGS) entry which is preliminary data.</text>
</comment>
<name>A0A151NM77_ALLMI</name>
<evidence type="ECO:0000313" key="2">
    <source>
        <dbReference type="Proteomes" id="UP000050525"/>
    </source>
</evidence>
<dbReference type="EMBL" id="AKHW03002566">
    <property type="protein sequence ID" value="KYO37926.1"/>
    <property type="molecule type" value="Genomic_DNA"/>
</dbReference>
<keyword evidence="2" id="KW-1185">Reference proteome</keyword>
<reference evidence="1 2" key="1">
    <citation type="journal article" date="2012" name="Genome Biol.">
        <title>Sequencing three crocodilian genomes to illuminate the evolution of archosaurs and amniotes.</title>
        <authorList>
            <person name="St John J.A."/>
            <person name="Braun E.L."/>
            <person name="Isberg S.R."/>
            <person name="Miles L.G."/>
            <person name="Chong A.Y."/>
            <person name="Gongora J."/>
            <person name="Dalzell P."/>
            <person name="Moran C."/>
            <person name="Bed'hom B."/>
            <person name="Abzhanov A."/>
            <person name="Burgess S.C."/>
            <person name="Cooksey A.M."/>
            <person name="Castoe T.A."/>
            <person name="Crawford N.G."/>
            <person name="Densmore L.D."/>
            <person name="Drew J.C."/>
            <person name="Edwards S.V."/>
            <person name="Faircloth B.C."/>
            <person name="Fujita M.K."/>
            <person name="Greenwold M.J."/>
            <person name="Hoffmann F.G."/>
            <person name="Howard J.M."/>
            <person name="Iguchi T."/>
            <person name="Janes D.E."/>
            <person name="Khan S.Y."/>
            <person name="Kohno S."/>
            <person name="de Koning A.J."/>
            <person name="Lance S.L."/>
            <person name="McCarthy F.M."/>
            <person name="McCormack J.E."/>
            <person name="Merchant M.E."/>
            <person name="Peterson D.G."/>
            <person name="Pollock D.D."/>
            <person name="Pourmand N."/>
            <person name="Raney B.J."/>
            <person name="Roessler K.A."/>
            <person name="Sanford J.R."/>
            <person name="Sawyer R.H."/>
            <person name="Schmidt C.J."/>
            <person name="Triplett E.W."/>
            <person name="Tuberville T.D."/>
            <person name="Venegas-Anaya M."/>
            <person name="Howard J.T."/>
            <person name="Jarvis E.D."/>
            <person name="Guillette L.J.Jr."/>
            <person name="Glenn T.C."/>
            <person name="Green R.E."/>
            <person name="Ray D.A."/>
        </authorList>
    </citation>
    <scope>NUCLEOTIDE SEQUENCE [LARGE SCALE GENOMIC DNA]</scope>
    <source>
        <strain evidence="1">KSC_2009_1</strain>
    </source>
</reference>
<evidence type="ECO:0000313" key="1">
    <source>
        <dbReference type="EMBL" id="KYO37926.1"/>
    </source>
</evidence>
<proteinExistence type="predicted"/>